<comment type="caution">
    <text evidence="2">The sequence shown here is derived from an EMBL/GenBank/DDBJ whole genome shotgun (WGS) entry which is preliminary data.</text>
</comment>
<sequence>MSLIKDKNEDRKDYILQKDKTTKFTGTFVAITLIILVLAVVISGFYFKWF</sequence>
<dbReference type="Proteomes" id="UP000627521">
    <property type="component" value="Unassembled WGS sequence"/>
</dbReference>
<organism evidence="2 3">
    <name type="scientific">Olleya marilimosa</name>
    <dbReference type="NCBI Taxonomy" id="272164"/>
    <lineage>
        <taxon>Bacteria</taxon>
        <taxon>Pseudomonadati</taxon>
        <taxon>Bacteroidota</taxon>
        <taxon>Flavobacteriia</taxon>
        <taxon>Flavobacteriales</taxon>
        <taxon>Flavobacteriaceae</taxon>
    </lineage>
</organism>
<keyword evidence="3" id="KW-1185">Reference proteome</keyword>
<reference evidence="2 3" key="1">
    <citation type="submission" date="2020-09" db="EMBL/GenBank/DDBJ databases">
        <title>Bacillus nautilus sp. nov., Chryseoglobus crepusculi sp. nov, and Psychrobacter noctis sp. nov., isolated from deep-sea sponges from the equatorial Atlantic.</title>
        <authorList>
            <person name="Stennett H.L."/>
            <person name="Williams S.E."/>
        </authorList>
    </citation>
    <scope>NUCLEOTIDE SEQUENCE [LARGE SCALE GENOMIC DNA]</scope>
    <source>
        <strain evidence="2 3">28M-24</strain>
    </source>
</reference>
<evidence type="ECO:0000256" key="1">
    <source>
        <dbReference type="SAM" id="Phobius"/>
    </source>
</evidence>
<gene>
    <name evidence="2" type="ORF">IEG06_03380</name>
</gene>
<evidence type="ECO:0000313" key="2">
    <source>
        <dbReference type="EMBL" id="MBD3862480.1"/>
    </source>
</evidence>
<keyword evidence="1" id="KW-1133">Transmembrane helix</keyword>
<name>A0ABR8LRK6_9FLAO</name>
<feature type="transmembrane region" description="Helical" evidence="1">
    <location>
        <begin position="21"/>
        <end position="47"/>
    </location>
</feature>
<keyword evidence="1" id="KW-0472">Membrane</keyword>
<evidence type="ECO:0000313" key="3">
    <source>
        <dbReference type="Proteomes" id="UP000627521"/>
    </source>
</evidence>
<protein>
    <submittedName>
        <fullName evidence="2">Uncharacterized protein</fullName>
    </submittedName>
</protein>
<proteinExistence type="predicted"/>
<dbReference type="RefSeq" id="WP_191099046.1">
    <property type="nucleotide sequence ID" value="NZ_CAXBHU010000001.1"/>
</dbReference>
<keyword evidence="1" id="KW-0812">Transmembrane</keyword>
<dbReference type="EMBL" id="JACXXH010000001">
    <property type="protein sequence ID" value="MBD3862480.1"/>
    <property type="molecule type" value="Genomic_DNA"/>
</dbReference>
<accession>A0ABR8LRK6</accession>